<comment type="caution">
    <text evidence="2">The sequence shown here is derived from an EMBL/GenBank/DDBJ whole genome shotgun (WGS) entry which is preliminary data.</text>
</comment>
<dbReference type="PANTHER" id="PTHR37535:SF3">
    <property type="entry name" value="FLUG DOMAIN-CONTAINING PROTEIN"/>
    <property type="match status" value="1"/>
</dbReference>
<dbReference type="Pfam" id="PF01031">
    <property type="entry name" value="Dynamin_M"/>
    <property type="match status" value="1"/>
</dbReference>
<dbReference type="PROSITE" id="PS51388">
    <property type="entry name" value="GED"/>
    <property type="match status" value="1"/>
</dbReference>
<reference evidence="2" key="1">
    <citation type="submission" date="2020-06" db="EMBL/GenBank/DDBJ databases">
        <title>Draft genome sequences of strains closely related to Aspergillus parafelis and Aspergillus hiratsukae.</title>
        <authorList>
            <person name="Dos Santos R.A.C."/>
            <person name="Rivero-Menendez O."/>
            <person name="Steenwyk J.L."/>
            <person name="Mead M.E."/>
            <person name="Goldman G.H."/>
            <person name="Alastruey-Izquierdo A."/>
            <person name="Rokas A."/>
        </authorList>
    </citation>
    <scope>NUCLEOTIDE SEQUENCE</scope>
    <source>
        <strain evidence="2">CNM-CM6106</strain>
    </source>
</reference>
<dbReference type="InterPro" id="IPR000375">
    <property type="entry name" value="Dynamin_stalk"/>
</dbReference>
<organism evidence="2 3">
    <name type="scientific">Aspergillus hiratsukae</name>
    <dbReference type="NCBI Taxonomy" id="1194566"/>
    <lineage>
        <taxon>Eukaryota</taxon>
        <taxon>Fungi</taxon>
        <taxon>Dikarya</taxon>
        <taxon>Ascomycota</taxon>
        <taxon>Pezizomycotina</taxon>
        <taxon>Eurotiomycetes</taxon>
        <taxon>Eurotiomycetidae</taxon>
        <taxon>Eurotiales</taxon>
        <taxon>Aspergillaceae</taxon>
        <taxon>Aspergillus</taxon>
        <taxon>Aspergillus subgen. Fumigati</taxon>
    </lineage>
</organism>
<dbReference type="Gene3D" id="3.40.50.300">
    <property type="entry name" value="P-loop containing nucleotide triphosphate hydrolases"/>
    <property type="match status" value="1"/>
</dbReference>
<feature type="domain" description="GED" evidence="1">
    <location>
        <begin position="683"/>
        <end position="774"/>
    </location>
</feature>
<evidence type="ECO:0000313" key="2">
    <source>
        <dbReference type="EMBL" id="KAF7168114.1"/>
    </source>
</evidence>
<dbReference type="SUPFAM" id="SSF53098">
    <property type="entry name" value="Ribonuclease H-like"/>
    <property type="match status" value="1"/>
</dbReference>
<sequence length="1243" mass="142389">MFRQLESLVKDRQQRILRMLPAGSKLSIALDCWTSPFSQAFMAITGYFIDADWVYREVLLDFKPIYGAHTGANLSSVLMETLVKHGIEDRVFGLTTDNASNNKTLVDSLQQALSDGVLIIRIPCLAHIIQLSLNQLLGHIKAVPLNDTAETKWTEQQSSMAQANAQHREREISYTLNKIRYLAIYVNASPQRRETFNNLQTKDPKLMPIQDVKTRWNSTFLMLRRAKRLRAIFTPFCVDWLFRVIVNSNVGKTVMVSYLESSRTIILAVVPASSDVDTQGIIQRARRFDKDGLRTVGIITKPDLINAGTGSRVARLAKNLDPTKLNLGFFLLKNPSPADLEEGMTLAQRRKAELEFFSSRPWRGQGLDSSHVGIDNLRLFLQDLLDSHIERELPKVREEVRHLLNKINEELVDLGTERSSPSQIRMYLARISTEFHNLVKAGLEGAYGGRDGAFFLIEDIDTSTRLRAAVHMENERFASYMREHGQKRKVVSACELGNAEAEEGQILVTKEQMSEWVRKIYHRTRGRELPGNYNHSLLTELFHAQSTRWGDIARKHVDAIASLVSRFVDSALTFVVKDSMVRENLRQSVTIALKENIRVADKELNKLLQDETGHPITYNHYYTDNIQKARHDRAKRFLKDSMQNAIQENWDGRFHFNNSTEEINRLVTALQDRVVVDMGERACSEAQTDLDAYYKVAMKTFVDNVCRQVVERHILAKLAGVFEPVIVSSYSDDELVRLAAESPQISHRRVEARLLREVLEQSGKPTPETIEGFRRDFETGLARMRGFSVPKSVSTTMKEWIISDMKNEVPLAVKAQMSRDGLSPNDLTILLTQLWCRDFKEYRGKYPDRSRVQLTASILLYCFTSARTGEVHESTARRSIARQKDSCDDKDADLQATAMAACYKQFTLTIELVDGIPMLVLTYAREFVKGYWRMRDWEPPIHAFYEVYKEEVPLFFNLLLFMLPLFSADRAFRHYKSYTEILDELDSIKPCDLDSQSNHVISRIHFREDLLDTPVFRPRNELDCEKSTGRARSADSFGKEFAALGYRGGYEKNVTARACRRWALMETDKKYSQTARMKHASHTEARTFGRSYAHPVCEVDGPATYLNIASRHELIQNRRSMGVHRNPSLWQSLPAKAEFEFQEREDVIALDKEFESLSTQLAKADTETKKEIQLQRRRVQGKRISCILRNLNDNVSNSVLKPEAFMDKPSSTTADELCLSGTSSLITCQRSRKLYEAQSDWRS</sequence>
<dbReference type="InterPro" id="IPR012337">
    <property type="entry name" value="RNaseH-like_sf"/>
</dbReference>
<dbReference type="InterPro" id="IPR021842">
    <property type="entry name" value="DUF3435"/>
</dbReference>
<dbReference type="InterPro" id="IPR020850">
    <property type="entry name" value="GED_dom"/>
</dbReference>
<name>A0A8H6Q963_9EURO</name>
<dbReference type="PANTHER" id="PTHR37535">
    <property type="entry name" value="FLUG DOMAIN PROTEIN"/>
    <property type="match status" value="1"/>
</dbReference>
<evidence type="ECO:0000259" key="1">
    <source>
        <dbReference type="PROSITE" id="PS51388"/>
    </source>
</evidence>
<dbReference type="Gene3D" id="1.20.120.1240">
    <property type="entry name" value="Dynamin, middle domain"/>
    <property type="match status" value="1"/>
</dbReference>
<dbReference type="Pfam" id="PF11917">
    <property type="entry name" value="DUF3435"/>
    <property type="match status" value="1"/>
</dbReference>
<accession>A0A8H6Q963</accession>
<protein>
    <recommendedName>
        <fullName evidence="1">GED domain-containing protein</fullName>
    </recommendedName>
</protein>
<gene>
    <name evidence="2" type="ORF">CNMCM6106_003440</name>
</gene>
<dbReference type="InterPro" id="IPR027417">
    <property type="entry name" value="P-loop_NTPase"/>
</dbReference>
<dbReference type="SUPFAM" id="SSF52540">
    <property type="entry name" value="P-loop containing nucleoside triphosphate hydrolases"/>
    <property type="match status" value="1"/>
</dbReference>
<dbReference type="EMBL" id="JACBAF010002089">
    <property type="protein sequence ID" value="KAF7168114.1"/>
    <property type="molecule type" value="Genomic_DNA"/>
</dbReference>
<dbReference type="Proteomes" id="UP000662466">
    <property type="component" value="Unassembled WGS sequence"/>
</dbReference>
<evidence type="ECO:0000313" key="3">
    <source>
        <dbReference type="Proteomes" id="UP000662466"/>
    </source>
</evidence>
<proteinExistence type="predicted"/>
<dbReference type="AlphaFoldDB" id="A0A8H6Q963"/>